<keyword evidence="6 9" id="KW-0833">Ubl conjugation pathway</keyword>
<feature type="domain" description="RING-type" evidence="12">
    <location>
        <begin position="146"/>
        <end position="187"/>
    </location>
</feature>
<dbReference type="Gene3D" id="3.30.40.10">
    <property type="entry name" value="Zinc/RING finger domain, C3HC4 (zinc finger)"/>
    <property type="match status" value="1"/>
</dbReference>
<evidence type="ECO:0000256" key="8">
    <source>
        <dbReference type="PROSITE-ProRule" id="PRU00175"/>
    </source>
</evidence>
<gene>
    <name evidence="13" type="ORF">VitviT2T_020684</name>
</gene>
<comment type="domain">
    <text evidence="9">The RING-type zinc finger domain is responsible for E3 ligase activity.</text>
</comment>
<feature type="region of interest" description="Disordered" evidence="11">
    <location>
        <begin position="389"/>
        <end position="436"/>
    </location>
</feature>
<keyword evidence="9" id="KW-0256">Endoplasmic reticulum</keyword>
<comment type="subcellular location">
    <subcellularLocation>
        <location evidence="9">Endoplasmic reticulum membrane</location>
        <topology evidence="9">Single-pass type IV membrane protein</topology>
    </subcellularLocation>
</comment>
<evidence type="ECO:0000259" key="12">
    <source>
        <dbReference type="PROSITE" id="PS50089"/>
    </source>
</evidence>
<evidence type="ECO:0000256" key="1">
    <source>
        <dbReference type="ARBA" id="ARBA00000900"/>
    </source>
</evidence>
<keyword evidence="5 8" id="KW-0863">Zinc-finger</keyword>
<dbReference type="SMART" id="SM00184">
    <property type="entry name" value="RING"/>
    <property type="match status" value="1"/>
</dbReference>
<dbReference type="InterPro" id="IPR045103">
    <property type="entry name" value="RNF5/RNF185-like"/>
</dbReference>
<keyword evidence="7 9" id="KW-0862">Zinc</keyword>
<organism evidence="13 14">
    <name type="scientific">Vitis vinifera</name>
    <name type="common">Grape</name>
    <dbReference type="NCBI Taxonomy" id="29760"/>
    <lineage>
        <taxon>Eukaryota</taxon>
        <taxon>Viridiplantae</taxon>
        <taxon>Streptophyta</taxon>
        <taxon>Embryophyta</taxon>
        <taxon>Tracheophyta</taxon>
        <taxon>Spermatophyta</taxon>
        <taxon>Magnoliopsida</taxon>
        <taxon>eudicotyledons</taxon>
        <taxon>Gunneridae</taxon>
        <taxon>Pentapetalae</taxon>
        <taxon>rosids</taxon>
        <taxon>Vitales</taxon>
        <taxon>Vitaceae</taxon>
        <taxon>Viteae</taxon>
        <taxon>Vitis</taxon>
    </lineage>
</organism>
<evidence type="ECO:0000256" key="5">
    <source>
        <dbReference type="ARBA" id="ARBA00022771"/>
    </source>
</evidence>
<feature type="coiled-coil region" evidence="10">
    <location>
        <begin position="33"/>
        <end position="60"/>
    </location>
</feature>
<evidence type="ECO:0000256" key="9">
    <source>
        <dbReference type="RuleBase" id="RU369090"/>
    </source>
</evidence>
<comment type="pathway">
    <text evidence="2 9">Protein modification; protein ubiquitination.</text>
</comment>
<evidence type="ECO:0000256" key="11">
    <source>
        <dbReference type="SAM" id="MobiDB-lite"/>
    </source>
</evidence>
<evidence type="ECO:0000256" key="10">
    <source>
        <dbReference type="SAM" id="Coils"/>
    </source>
</evidence>
<dbReference type="InterPro" id="IPR013083">
    <property type="entry name" value="Znf_RING/FYVE/PHD"/>
</dbReference>
<dbReference type="Pfam" id="PF00097">
    <property type="entry name" value="zf-C3HC4"/>
    <property type="match status" value="1"/>
</dbReference>
<dbReference type="SUPFAM" id="SSF57850">
    <property type="entry name" value="RING/U-box"/>
    <property type="match status" value="1"/>
</dbReference>
<dbReference type="EC" id="2.3.2.27" evidence="9"/>
<proteinExistence type="predicted"/>
<keyword evidence="4 9" id="KW-0479">Metal-binding</keyword>
<feature type="region of interest" description="Disordered" evidence="11">
    <location>
        <begin position="365"/>
        <end position="384"/>
    </location>
</feature>
<keyword evidence="14" id="KW-1185">Reference proteome</keyword>
<dbReference type="Proteomes" id="UP001227230">
    <property type="component" value="Chromosome 13"/>
</dbReference>
<accession>A0ABY9D6T9</accession>
<evidence type="ECO:0000256" key="3">
    <source>
        <dbReference type="ARBA" id="ARBA00022679"/>
    </source>
</evidence>
<evidence type="ECO:0000256" key="4">
    <source>
        <dbReference type="ARBA" id="ARBA00022723"/>
    </source>
</evidence>
<feature type="compositionally biased region" description="Polar residues" evidence="11">
    <location>
        <begin position="395"/>
        <end position="408"/>
    </location>
</feature>
<evidence type="ECO:0000256" key="6">
    <source>
        <dbReference type="ARBA" id="ARBA00022786"/>
    </source>
</evidence>
<feature type="compositionally biased region" description="Polar residues" evidence="11">
    <location>
        <begin position="253"/>
        <end position="279"/>
    </location>
</feature>
<reference evidence="13 14" key="1">
    <citation type="journal article" date="2023" name="Hortic Res">
        <title>The complete reference genome for grapevine (Vitis vinifera L.) genetics and breeding.</title>
        <authorList>
            <person name="Shi X."/>
            <person name="Cao S."/>
            <person name="Wang X."/>
            <person name="Huang S."/>
            <person name="Wang Y."/>
            <person name="Liu Z."/>
            <person name="Liu W."/>
            <person name="Leng X."/>
            <person name="Peng Y."/>
            <person name="Wang N."/>
            <person name="Wang Y."/>
            <person name="Ma Z."/>
            <person name="Xu X."/>
            <person name="Zhang F."/>
            <person name="Xue H."/>
            <person name="Zhong H."/>
            <person name="Wang Y."/>
            <person name="Zhang K."/>
            <person name="Velt A."/>
            <person name="Avia K."/>
            <person name="Holtgrawe D."/>
            <person name="Grimplet J."/>
            <person name="Matus J.T."/>
            <person name="Ware D."/>
            <person name="Wu X."/>
            <person name="Wang H."/>
            <person name="Liu C."/>
            <person name="Fang Y."/>
            <person name="Rustenholz C."/>
            <person name="Cheng Z."/>
            <person name="Xiao H."/>
            <person name="Zhou Y."/>
        </authorList>
    </citation>
    <scope>NUCLEOTIDE SEQUENCE [LARGE SCALE GENOMIC DNA]</scope>
    <source>
        <strain evidence="14">cv. Pinot noir / PN40024</strain>
        <tissue evidence="13">Leaf</tissue>
    </source>
</reference>
<keyword evidence="10" id="KW-0175">Coiled coil</keyword>
<dbReference type="PROSITE" id="PS50089">
    <property type="entry name" value="ZF_RING_2"/>
    <property type="match status" value="1"/>
</dbReference>
<evidence type="ECO:0000256" key="2">
    <source>
        <dbReference type="ARBA" id="ARBA00004906"/>
    </source>
</evidence>
<protein>
    <recommendedName>
        <fullName evidence="9">E3 ubiquitin-protein ligase RMA</fullName>
        <ecNumber evidence="9">2.3.2.27</ecNumber>
    </recommendedName>
    <alternativeName>
        <fullName evidence="9">Protein RING membrane-anchor</fullName>
    </alternativeName>
    <alternativeName>
        <fullName evidence="9">RING-type E3 ubiquitin transferase RMA</fullName>
    </alternativeName>
</protein>
<dbReference type="PANTHER" id="PTHR12313">
    <property type="entry name" value="E3 UBIQUITIN-PROTEIN LIGASE RNF5-RELATED"/>
    <property type="match status" value="1"/>
</dbReference>
<name>A0ABY9D6T9_VITVI</name>
<evidence type="ECO:0000313" key="14">
    <source>
        <dbReference type="Proteomes" id="UP001227230"/>
    </source>
</evidence>
<evidence type="ECO:0000313" key="13">
    <source>
        <dbReference type="EMBL" id="WKA02505.1"/>
    </source>
</evidence>
<dbReference type="InterPro" id="IPR018957">
    <property type="entry name" value="Znf_C3HC4_RING-type"/>
</dbReference>
<comment type="catalytic activity">
    <reaction evidence="1 9">
        <text>S-ubiquitinyl-[E2 ubiquitin-conjugating enzyme]-L-cysteine + [acceptor protein]-L-lysine = [E2 ubiquitin-conjugating enzyme]-L-cysteine + N(6)-ubiquitinyl-[acceptor protein]-L-lysine.</text>
        <dbReference type="EC" id="2.3.2.27"/>
    </reaction>
</comment>
<sequence length="436" mass="47686">MENNSRGDIMDLDLNLEPLDPPHDSMLGLGSLLTEIETAHGRIEERIRQLEAVNSRARQRQRWRQGRIPPQTTTISTEPMQVNSIEGRVQNGECSVAGQERTVENREGCKRNGAYLVAKALGMGTNANGGALEMGTNANGGSFFDCNICLDMARDPILTCCGHLFCWPCFYQLPNVHSNVKECPECNGEVIETHITPIYGHGSNNHKVATGDLGVKAPPRPHAHRIESMRQQRVARGIPSFPSEETLRIISSQISRQQARTTTERSNVLPSQNSTSQVPPGSEAEPSQGLRSVQFSRLLSQGTASFSSLSSALNTALNSAERLVEDLEEYIHSHLTRSHASSAVNERETLTTIAAVLQLESQALSTGVNTTVPPSSSSSRTDVSAIAMRSEDQVTDSTEINISVPHSSSSRRRNDAPGASDMETGDTREPRRRRLR</sequence>
<feature type="region of interest" description="Disordered" evidence="11">
    <location>
        <begin position="253"/>
        <end position="289"/>
    </location>
</feature>
<dbReference type="InterPro" id="IPR001841">
    <property type="entry name" value="Znf_RING"/>
</dbReference>
<dbReference type="EMBL" id="CP126660">
    <property type="protein sequence ID" value="WKA02505.1"/>
    <property type="molecule type" value="Genomic_DNA"/>
</dbReference>
<comment type="function">
    <text evidence="9">E3 ubiquitin-protein ligase.</text>
</comment>
<keyword evidence="3 9" id="KW-0808">Transferase</keyword>
<evidence type="ECO:0000256" key="7">
    <source>
        <dbReference type="ARBA" id="ARBA00022833"/>
    </source>
</evidence>